<keyword evidence="3 4" id="KW-0067">ATP-binding</keyword>
<evidence type="ECO:0000256" key="6">
    <source>
        <dbReference type="SAM" id="Coils"/>
    </source>
</evidence>
<keyword evidence="8" id="KW-1185">Reference proteome</keyword>
<evidence type="ECO:0000256" key="5">
    <source>
        <dbReference type="RuleBase" id="RU361279"/>
    </source>
</evidence>
<evidence type="ECO:0000256" key="1">
    <source>
        <dbReference type="ARBA" id="ARBA00010638"/>
    </source>
</evidence>
<dbReference type="PANTHER" id="PTHR23407:SF1">
    <property type="entry name" value="5-FORMYLTETRAHYDROFOLATE CYCLO-LIGASE"/>
    <property type="match status" value="1"/>
</dbReference>
<gene>
    <name evidence="7" type="ordered locus">Psta_4553</name>
</gene>
<feature type="binding site" evidence="4">
    <location>
        <position position="62"/>
    </location>
    <ligand>
        <name>substrate</name>
    </ligand>
</feature>
<organism evidence="7 8">
    <name type="scientific">Pirellula staleyi (strain ATCC 27377 / DSM 6068 / ICPB 4128)</name>
    <name type="common">Pirella staleyi</name>
    <dbReference type="NCBI Taxonomy" id="530564"/>
    <lineage>
        <taxon>Bacteria</taxon>
        <taxon>Pseudomonadati</taxon>
        <taxon>Planctomycetota</taxon>
        <taxon>Planctomycetia</taxon>
        <taxon>Pirellulales</taxon>
        <taxon>Pirellulaceae</taxon>
        <taxon>Pirellula</taxon>
    </lineage>
</organism>
<dbReference type="GO" id="GO:0009396">
    <property type="term" value="P:folic acid-containing compound biosynthetic process"/>
    <property type="evidence" value="ECO:0007669"/>
    <property type="project" value="TreeGrafter"/>
</dbReference>
<dbReference type="GO" id="GO:0035999">
    <property type="term" value="P:tetrahydrofolate interconversion"/>
    <property type="evidence" value="ECO:0007669"/>
    <property type="project" value="TreeGrafter"/>
</dbReference>
<evidence type="ECO:0000313" key="8">
    <source>
        <dbReference type="Proteomes" id="UP000001887"/>
    </source>
</evidence>
<feature type="coiled-coil region" evidence="6">
    <location>
        <begin position="6"/>
        <end position="33"/>
    </location>
</feature>
<dbReference type="InterPro" id="IPR002698">
    <property type="entry name" value="FTHF_cligase"/>
</dbReference>
<proteinExistence type="inferred from homology"/>
<accession>D2R6Z2</accession>
<reference evidence="7 8" key="1">
    <citation type="journal article" date="2009" name="Stand. Genomic Sci.">
        <title>Complete genome sequence of Pirellula staleyi type strain (ATCC 27377).</title>
        <authorList>
            <person name="Clum A."/>
            <person name="Tindall B.J."/>
            <person name="Sikorski J."/>
            <person name="Ivanova N."/>
            <person name="Mavrommatis K."/>
            <person name="Lucas S."/>
            <person name="Glavina del Rio T."/>
            <person name="Nolan M."/>
            <person name="Chen F."/>
            <person name="Tice H."/>
            <person name="Pitluck S."/>
            <person name="Cheng J.F."/>
            <person name="Chertkov O."/>
            <person name="Brettin T."/>
            <person name="Han C."/>
            <person name="Detter J.C."/>
            <person name="Kuske C."/>
            <person name="Bruce D."/>
            <person name="Goodwin L."/>
            <person name="Ovchinikova G."/>
            <person name="Pati A."/>
            <person name="Mikhailova N."/>
            <person name="Chen A."/>
            <person name="Palaniappan K."/>
            <person name="Land M."/>
            <person name="Hauser L."/>
            <person name="Chang Y.J."/>
            <person name="Jeffries C.D."/>
            <person name="Chain P."/>
            <person name="Rohde M."/>
            <person name="Goker M."/>
            <person name="Bristow J."/>
            <person name="Eisen J.A."/>
            <person name="Markowitz V."/>
            <person name="Hugenholtz P."/>
            <person name="Kyrpides N.C."/>
            <person name="Klenk H.P."/>
            <person name="Lapidus A."/>
        </authorList>
    </citation>
    <scope>NUCLEOTIDE SEQUENCE [LARGE SCALE GENOMIC DNA]</scope>
    <source>
        <strain evidence="8">ATCC 27377 / DSM 6068 / ICPB 4128</strain>
    </source>
</reference>
<keyword evidence="7" id="KW-0436">Ligase</keyword>
<dbReference type="eggNOG" id="COG0212">
    <property type="taxonomic scope" value="Bacteria"/>
</dbReference>
<feature type="binding site" evidence="4">
    <location>
        <begin position="13"/>
        <end position="17"/>
    </location>
    <ligand>
        <name>ATP</name>
        <dbReference type="ChEBI" id="CHEBI:30616"/>
    </ligand>
</feature>
<dbReference type="Proteomes" id="UP000001887">
    <property type="component" value="Chromosome"/>
</dbReference>
<dbReference type="InterPro" id="IPR024185">
    <property type="entry name" value="FTHF_cligase-like_sf"/>
</dbReference>
<dbReference type="STRING" id="530564.Psta_4553"/>
<sequence length="201" mass="22385">MQGSPAEDSATQKQELRKLIRRKRAELDRRAERSQTVCQRIIELESYQNASRVHLYIEAGSEVATKMLVASAFSLGKTVVVPWCTSDDRLAFFWIQSTDDLTLGSHGILEPSPEITSDSSRKVLPESIPFWIIPGIAFDKQGGRMGQGRGHYDRVLSTLPASTITLGLAFDCQLVDEVPREPHDRPLSGVATETGLFWRDA</sequence>
<dbReference type="OrthoDB" id="9801938at2"/>
<evidence type="ECO:0000313" key="7">
    <source>
        <dbReference type="EMBL" id="ADB19195.1"/>
    </source>
</evidence>
<dbReference type="AlphaFoldDB" id="D2R6Z2"/>
<dbReference type="PANTHER" id="PTHR23407">
    <property type="entry name" value="ATPASE INHIBITOR/5-FORMYLTETRAHYDROFOLATE CYCLO-LIGASE"/>
    <property type="match status" value="1"/>
</dbReference>
<dbReference type="HOGENOM" id="CLU_066245_2_2_0"/>
<keyword evidence="5" id="KW-0460">Magnesium</keyword>
<dbReference type="GO" id="GO:0030272">
    <property type="term" value="F:5-formyltetrahydrofolate cyclo-ligase activity"/>
    <property type="evidence" value="ECO:0007669"/>
    <property type="project" value="UniProtKB-EC"/>
</dbReference>
<dbReference type="EC" id="6.3.3.2" evidence="5"/>
<name>D2R6Z2_PIRSD</name>
<feature type="binding site" evidence="4">
    <location>
        <position position="57"/>
    </location>
    <ligand>
        <name>substrate</name>
    </ligand>
</feature>
<dbReference type="PIRSF" id="PIRSF006806">
    <property type="entry name" value="FTHF_cligase"/>
    <property type="match status" value="1"/>
</dbReference>
<dbReference type="SUPFAM" id="SSF100950">
    <property type="entry name" value="NagB/RpiA/CoA transferase-like"/>
    <property type="match status" value="1"/>
</dbReference>
<dbReference type="Pfam" id="PF01812">
    <property type="entry name" value="5-FTHF_cyc-lig"/>
    <property type="match status" value="1"/>
</dbReference>
<evidence type="ECO:0000256" key="4">
    <source>
        <dbReference type="PIRSR" id="PIRSR006806-1"/>
    </source>
</evidence>
<comment type="cofactor">
    <cofactor evidence="5">
        <name>Mg(2+)</name>
        <dbReference type="ChEBI" id="CHEBI:18420"/>
    </cofactor>
</comment>
<protein>
    <recommendedName>
        <fullName evidence="5">5-formyltetrahydrofolate cyclo-ligase</fullName>
        <ecNumber evidence="5">6.3.3.2</ecNumber>
    </recommendedName>
</protein>
<dbReference type="InterPro" id="IPR037171">
    <property type="entry name" value="NagB/RpiA_transferase-like"/>
</dbReference>
<dbReference type="GO" id="GO:0005524">
    <property type="term" value="F:ATP binding"/>
    <property type="evidence" value="ECO:0007669"/>
    <property type="project" value="UniProtKB-KW"/>
</dbReference>
<dbReference type="KEGG" id="psl:Psta_4553"/>
<dbReference type="GO" id="GO:0046872">
    <property type="term" value="F:metal ion binding"/>
    <property type="evidence" value="ECO:0007669"/>
    <property type="project" value="UniProtKB-KW"/>
</dbReference>
<keyword evidence="2 4" id="KW-0547">Nucleotide-binding</keyword>
<dbReference type="NCBIfam" id="TIGR02727">
    <property type="entry name" value="MTHFS_bact"/>
    <property type="match status" value="1"/>
</dbReference>
<keyword evidence="5" id="KW-0479">Metal-binding</keyword>
<dbReference type="EMBL" id="CP001848">
    <property type="protein sequence ID" value="ADB19195.1"/>
    <property type="molecule type" value="Genomic_DNA"/>
</dbReference>
<comment type="similarity">
    <text evidence="1 5">Belongs to the 5-formyltetrahydrofolate cyclo-ligase family.</text>
</comment>
<evidence type="ECO:0000256" key="3">
    <source>
        <dbReference type="ARBA" id="ARBA00022840"/>
    </source>
</evidence>
<comment type="catalytic activity">
    <reaction evidence="5">
        <text>(6S)-5-formyl-5,6,7,8-tetrahydrofolate + ATP = (6R)-5,10-methenyltetrahydrofolate + ADP + phosphate</text>
        <dbReference type="Rhea" id="RHEA:10488"/>
        <dbReference type="ChEBI" id="CHEBI:30616"/>
        <dbReference type="ChEBI" id="CHEBI:43474"/>
        <dbReference type="ChEBI" id="CHEBI:57455"/>
        <dbReference type="ChEBI" id="CHEBI:57457"/>
        <dbReference type="ChEBI" id="CHEBI:456216"/>
        <dbReference type="EC" id="6.3.3.2"/>
    </reaction>
</comment>
<feature type="binding site" evidence="4">
    <location>
        <begin position="144"/>
        <end position="152"/>
    </location>
    <ligand>
        <name>ATP</name>
        <dbReference type="ChEBI" id="CHEBI:30616"/>
    </ligand>
</feature>
<keyword evidence="6" id="KW-0175">Coiled coil</keyword>
<dbReference type="Gene3D" id="3.40.50.10420">
    <property type="entry name" value="NagB/RpiA/CoA transferase-like"/>
    <property type="match status" value="1"/>
</dbReference>
<evidence type="ECO:0000256" key="2">
    <source>
        <dbReference type="ARBA" id="ARBA00022741"/>
    </source>
</evidence>